<dbReference type="Proteomes" id="UP000696485">
    <property type="component" value="Unassembled WGS sequence"/>
</dbReference>
<reference evidence="1" key="1">
    <citation type="journal article" date="2020" name="Fungal Divers.">
        <title>Resolving the Mortierellaceae phylogeny through synthesis of multi-gene phylogenetics and phylogenomics.</title>
        <authorList>
            <person name="Vandepol N."/>
            <person name="Liber J."/>
            <person name="Desiro A."/>
            <person name="Na H."/>
            <person name="Kennedy M."/>
            <person name="Barry K."/>
            <person name="Grigoriev I.V."/>
            <person name="Miller A.N."/>
            <person name="O'Donnell K."/>
            <person name="Stajich J.E."/>
            <person name="Bonito G."/>
        </authorList>
    </citation>
    <scope>NUCLEOTIDE SEQUENCE</scope>
    <source>
        <strain evidence="1">NVP1</strain>
    </source>
</reference>
<evidence type="ECO:0000313" key="1">
    <source>
        <dbReference type="EMBL" id="KAF9337185.1"/>
    </source>
</evidence>
<dbReference type="EMBL" id="JAAAUY010000034">
    <property type="protein sequence ID" value="KAF9337185.1"/>
    <property type="molecule type" value="Genomic_DNA"/>
</dbReference>
<keyword evidence="2" id="KW-1185">Reference proteome</keyword>
<protein>
    <submittedName>
        <fullName evidence="1">Uncharacterized protein</fullName>
    </submittedName>
</protein>
<sequence length="190" mass="21118">MNRAGGVKSIFLAPPRYSRLQTARIIYACYADTFVDLNLIAAAALRVISIEFSLPVPSWNPLVDQPGVRRPLGLPRSQTPPDPVLQHGYVLRRIPVEPCRHPQGPYLADRKAGGPAGSATVSRSAYWKGSDLEKGDPELGWWFEVVHVWGTESVDYALRAFSGLEHLRTLELRNLKEYINIRSLGIAKSS</sequence>
<proteinExistence type="predicted"/>
<dbReference type="AlphaFoldDB" id="A0A9P5SSX5"/>
<evidence type="ECO:0000313" key="2">
    <source>
        <dbReference type="Proteomes" id="UP000696485"/>
    </source>
</evidence>
<comment type="caution">
    <text evidence="1">The sequence shown here is derived from an EMBL/GenBank/DDBJ whole genome shotgun (WGS) entry which is preliminary data.</text>
</comment>
<name>A0A9P5SSX5_9FUNG</name>
<accession>A0A9P5SSX5</accession>
<organism evidence="1 2">
    <name type="scientific">Podila minutissima</name>
    <dbReference type="NCBI Taxonomy" id="64525"/>
    <lineage>
        <taxon>Eukaryota</taxon>
        <taxon>Fungi</taxon>
        <taxon>Fungi incertae sedis</taxon>
        <taxon>Mucoromycota</taxon>
        <taxon>Mortierellomycotina</taxon>
        <taxon>Mortierellomycetes</taxon>
        <taxon>Mortierellales</taxon>
        <taxon>Mortierellaceae</taxon>
        <taxon>Podila</taxon>
    </lineage>
</organism>
<gene>
    <name evidence="1" type="ORF">BG006_005906</name>
</gene>